<protein>
    <submittedName>
        <fullName evidence="1">Uncharacterized protein</fullName>
    </submittedName>
</protein>
<accession>A0A0A8ZN85</accession>
<name>A0A0A8ZN85_ARUDO</name>
<reference evidence="1" key="2">
    <citation type="journal article" date="2015" name="Data Brief">
        <title>Shoot transcriptome of the giant reed, Arundo donax.</title>
        <authorList>
            <person name="Barrero R.A."/>
            <person name="Guerrero F.D."/>
            <person name="Moolhuijzen P."/>
            <person name="Goolsby J.A."/>
            <person name="Tidwell J."/>
            <person name="Bellgard S.E."/>
            <person name="Bellgard M.I."/>
        </authorList>
    </citation>
    <scope>NUCLEOTIDE SEQUENCE</scope>
    <source>
        <tissue evidence="1">Shoot tissue taken approximately 20 cm above the soil surface</tissue>
    </source>
</reference>
<dbReference type="EMBL" id="GBRH01259700">
    <property type="protein sequence ID" value="JAD38195.1"/>
    <property type="molecule type" value="Transcribed_RNA"/>
</dbReference>
<proteinExistence type="predicted"/>
<evidence type="ECO:0000313" key="1">
    <source>
        <dbReference type="EMBL" id="JAD38195.1"/>
    </source>
</evidence>
<dbReference type="AlphaFoldDB" id="A0A0A8ZN85"/>
<sequence>MLRRRRRPASCAWRCWSPRTTCSGWAIARTPSTTAADRPRLGDMPAVPIQPAAARVSCSAAHVGADRLATATGRAGGITAARLVA</sequence>
<organism evidence="1">
    <name type="scientific">Arundo donax</name>
    <name type="common">Giant reed</name>
    <name type="synonym">Donax arundinaceus</name>
    <dbReference type="NCBI Taxonomy" id="35708"/>
    <lineage>
        <taxon>Eukaryota</taxon>
        <taxon>Viridiplantae</taxon>
        <taxon>Streptophyta</taxon>
        <taxon>Embryophyta</taxon>
        <taxon>Tracheophyta</taxon>
        <taxon>Spermatophyta</taxon>
        <taxon>Magnoliopsida</taxon>
        <taxon>Liliopsida</taxon>
        <taxon>Poales</taxon>
        <taxon>Poaceae</taxon>
        <taxon>PACMAD clade</taxon>
        <taxon>Arundinoideae</taxon>
        <taxon>Arundineae</taxon>
        <taxon>Arundo</taxon>
    </lineage>
</organism>
<reference evidence="1" key="1">
    <citation type="submission" date="2014-09" db="EMBL/GenBank/DDBJ databases">
        <authorList>
            <person name="Magalhaes I.L.F."/>
            <person name="Oliveira U."/>
            <person name="Santos F.R."/>
            <person name="Vidigal T.H.D.A."/>
            <person name="Brescovit A.D."/>
            <person name="Santos A.J."/>
        </authorList>
    </citation>
    <scope>NUCLEOTIDE SEQUENCE</scope>
    <source>
        <tissue evidence="1">Shoot tissue taken approximately 20 cm above the soil surface</tissue>
    </source>
</reference>